<evidence type="ECO:0000313" key="3">
    <source>
        <dbReference type="EMBL" id="QDT90454.1"/>
    </source>
</evidence>
<sequence length="741" mass="81601">MNQKTTASVSPSQSHIPMTPSASRMLRRKCDCGAKDCTGSPCQSHGHKKTRRLLQRKPSASDRPLLAGDFTRTPTNSSRARTVSPPQSTPGKQNTKPKIILLFGGLWDHTRPLDLSNGPVELGLFPKLLMQHTGVTYWEWTDDEKAIDYVKRTATQDTPIEIIGHSYGGDTGIEVANTLKAEGFLVTRVTTLDAVSWSKDKPHKDIEWLNTYVSGIHDASDVIATAGGHYGEQEEAENIRLDNGTTHAQASKLYQAVEEYTQFEEYVNRRLARKKTSDREVTEVPPIVYDVLQSPGQPLDTETRAFFEPRFGQDFSSVRVHTNSLAAQSASAVNALAYTVGSDLVFASGQFDNRSNTGRHLLAHELTHVVQQSQSMAGLQSKITHDSQGSSAEREAEAAADRLLSHYRPTQEMTHVTQRSYSDSILQRYGDPIPTVAHPSVVTMKQFIDLVQKIELSNAGMNALQTAQLIMRAKYHSTGWDYLLPSSAGGKTVTAGGAVTRNDITTLSGEFEVTLPQGGQSDPTHVIVAIVAGAESQSPGAAGAGGLPGKLIQALPSGLSQRDVTTWVGDVASAAAEWHLARPLSGGRSTRQDYMDEYAPQSDLIADIDGVVMTSRTDNLGFAFDPSATLSSNLTRFYFPVGAREGKNRRFHSFCAIEGFKLMSDKVSLSNEAIQEINQRVRMNSEWFERNDPNLTIWMSMQSQGLINPIRDAWIDRTNDWRWFADQFKNFVQQNLNSEGP</sequence>
<feature type="compositionally biased region" description="Basic residues" evidence="1">
    <location>
        <begin position="45"/>
        <end position="55"/>
    </location>
</feature>
<dbReference type="InterPro" id="IPR025295">
    <property type="entry name" value="eCIS_core_dom"/>
</dbReference>
<feature type="region of interest" description="Disordered" evidence="1">
    <location>
        <begin position="1"/>
        <end position="22"/>
    </location>
</feature>
<dbReference type="EMBL" id="CP036343">
    <property type="protein sequence ID" value="QDT90454.1"/>
    <property type="molecule type" value="Genomic_DNA"/>
</dbReference>
<evidence type="ECO:0000313" key="4">
    <source>
        <dbReference type="Proteomes" id="UP000316855"/>
    </source>
</evidence>
<feature type="compositionally biased region" description="Polar residues" evidence="1">
    <location>
        <begin position="72"/>
        <end position="95"/>
    </location>
</feature>
<dbReference type="Gene3D" id="3.40.50.1820">
    <property type="entry name" value="alpha/beta hydrolase"/>
    <property type="match status" value="1"/>
</dbReference>
<dbReference type="Pfam" id="PF13699">
    <property type="entry name" value="eCIS_core"/>
    <property type="match status" value="1"/>
</dbReference>
<accession>A0A517VBS2</accession>
<dbReference type="InterPro" id="IPR029058">
    <property type="entry name" value="AB_hydrolase_fold"/>
</dbReference>
<dbReference type="Proteomes" id="UP000316855">
    <property type="component" value="Chromosome"/>
</dbReference>
<evidence type="ECO:0000259" key="2">
    <source>
        <dbReference type="Pfam" id="PF13699"/>
    </source>
</evidence>
<name>A0A517VBS2_9PLAN</name>
<organism evidence="3 4">
    <name type="scientific">Gimesia algae</name>
    <dbReference type="NCBI Taxonomy" id="2527971"/>
    <lineage>
        <taxon>Bacteria</taxon>
        <taxon>Pseudomonadati</taxon>
        <taxon>Planctomycetota</taxon>
        <taxon>Planctomycetia</taxon>
        <taxon>Planctomycetales</taxon>
        <taxon>Planctomycetaceae</taxon>
        <taxon>Gimesia</taxon>
    </lineage>
</organism>
<keyword evidence="4" id="KW-1185">Reference proteome</keyword>
<dbReference type="KEGG" id="gax:Pan161_21060"/>
<reference evidence="3 4" key="1">
    <citation type="submission" date="2019-02" db="EMBL/GenBank/DDBJ databases">
        <title>Deep-cultivation of Planctomycetes and their phenomic and genomic characterization uncovers novel biology.</title>
        <authorList>
            <person name="Wiegand S."/>
            <person name="Jogler M."/>
            <person name="Boedeker C."/>
            <person name="Pinto D."/>
            <person name="Vollmers J."/>
            <person name="Rivas-Marin E."/>
            <person name="Kohn T."/>
            <person name="Peeters S.H."/>
            <person name="Heuer A."/>
            <person name="Rast P."/>
            <person name="Oberbeckmann S."/>
            <person name="Bunk B."/>
            <person name="Jeske O."/>
            <person name="Meyerdierks A."/>
            <person name="Storesund J.E."/>
            <person name="Kallscheuer N."/>
            <person name="Luecker S."/>
            <person name="Lage O.M."/>
            <person name="Pohl T."/>
            <person name="Merkel B.J."/>
            <person name="Hornburger P."/>
            <person name="Mueller R.-W."/>
            <person name="Bruemmer F."/>
            <person name="Labrenz M."/>
            <person name="Spormann A.M."/>
            <person name="Op den Camp H."/>
            <person name="Overmann J."/>
            <person name="Amann R."/>
            <person name="Jetten M.S.M."/>
            <person name="Mascher T."/>
            <person name="Medema M.H."/>
            <person name="Devos D.P."/>
            <person name="Kaster A.-K."/>
            <person name="Ovreas L."/>
            <person name="Rohde M."/>
            <person name="Galperin M.Y."/>
            <person name="Jogler C."/>
        </authorList>
    </citation>
    <scope>NUCLEOTIDE SEQUENCE [LARGE SCALE GENOMIC DNA]</scope>
    <source>
        <strain evidence="3 4">Pan161</strain>
    </source>
</reference>
<proteinExistence type="predicted"/>
<evidence type="ECO:0000256" key="1">
    <source>
        <dbReference type="SAM" id="MobiDB-lite"/>
    </source>
</evidence>
<dbReference type="SUPFAM" id="SSF53474">
    <property type="entry name" value="alpha/beta-Hydrolases"/>
    <property type="match status" value="1"/>
</dbReference>
<feature type="domain" description="eCIS core" evidence="2">
    <location>
        <begin position="298"/>
        <end position="374"/>
    </location>
</feature>
<dbReference type="AlphaFoldDB" id="A0A517VBS2"/>
<protein>
    <recommendedName>
        <fullName evidence="2">eCIS core domain-containing protein</fullName>
    </recommendedName>
</protein>
<feature type="region of interest" description="Disordered" evidence="1">
    <location>
        <begin position="37"/>
        <end position="95"/>
    </location>
</feature>
<gene>
    <name evidence="3" type="ORF">Pan161_21060</name>
</gene>